<gene>
    <name evidence="1" type="ORF">IDM40_25100</name>
</gene>
<sequence>MVELTPEEEYYYANASMAMLFDLAQEITTQLGGEYVALYRAARNEEERGQWIRLMREAHDIREGLDPDDRQALIDQITRWKAELSRVRGREN</sequence>
<dbReference type="Proteomes" id="UP000806528">
    <property type="component" value="Unassembled WGS sequence"/>
</dbReference>
<organism evidence="1 2">
    <name type="scientific">Nocardiopsis coralli</name>
    <dbReference type="NCBI Taxonomy" id="2772213"/>
    <lineage>
        <taxon>Bacteria</taxon>
        <taxon>Bacillati</taxon>
        <taxon>Actinomycetota</taxon>
        <taxon>Actinomycetes</taxon>
        <taxon>Streptosporangiales</taxon>
        <taxon>Nocardiopsidaceae</taxon>
        <taxon>Nocardiopsis</taxon>
    </lineage>
</organism>
<protein>
    <recommendedName>
        <fullName evidence="3">PH domain-containing protein</fullName>
    </recommendedName>
</protein>
<evidence type="ECO:0008006" key="3">
    <source>
        <dbReference type="Google" id="ProtNLM"/>
    </source>
</evidence>
<dbReference type="EMBL" id="JADBGI010000031">
    <property type="protein sequence ID" value="MBE3001948.1"/>
    <property type="molecule type" value="Genomic_DNA"/>
</dbReference>
<proteinExistence type="predicted"/>
<accession>A0ABR9PDM3</accession>
<comment type="caution">
    <text evidence="1">The sequence shown here is derived from an EMBL/GenBank/DDBJ whole genome shotgun (WGS) entry which is preliminary data.</text>
</comment>
<keyword evidence="2" id="KW-1185">Reference proteome</keyword>
<name>A0ABR9PDM3_9ACTN</name>
<evidence type="ECO:0000313" key="1">
    <source>
        <dbReference type="EMBL" id="MBE3001948.1"/>
    </source>
</evidence>
<reference evidence="1 2" key="1">
    <citation type="submission" date="2020-09" db="EMBL/GenBank/DDBJ databases">
        <title>Diversity and distribution of actinomycetes associated with coral in the coast of Hainan.</title>
        <authorList>
            <person name="Li F."/>
        </authorList>
    </citation>
    <scope>NUCLEOTIDE SEQUENCE [LARGE SCALE GENOMIC DNA]</scope>
    <source>
        <strain evidence="1 2">HNM0947</strain>
    </source>
</reference>
<dbReference type="RefSeq" id="WP_193124541.1">
    <property type="nucleotide sequence ID" value="NZ_JADBGI010000031.1"/>
</dbReference>
<evidence type="ECO:0000313" key="2">
    <source>
        <dbReference type="Proteomes" id="UP000806528"/>
    </source>
</evidence>